<organism evidence="1 2">
    <name type="scientific">Apolygus lucorum</name>
    <name type="common">Small green plant bug</name>
    <name type="synonym">Lygocoris lucorum</name>
    <dbReference type="NCBI Taxonomy" id="248454"/>
    <lineage>
        <taxon>Eukaryota</taxon>
        <taxon>Metazoa</taxon>
        <taxon>Ecdysozoa</taxon>
        <taxon>Arthropoda</taxon>
        <taxon>Hexapoda</taxon>
        <taxon>Insecta</taxon>
        <taxon>Pterygota</taxon>
        <taxon>Neoptera</taxon>
        <taxon>Paraneoptera</taxon>
        <taxon>Hemiptera</taxon>
        <taxon>Heteroptera</taxon>
        <taxon>Panheteroptera</taxon>
        <taxon>Cimicomorpha</taxon>
        <taxon>Miridae</taxon>
        <taxon>Mirini</taxon>
        <taxon>Apolygus</taxon>
    </lineage>
</organism>
<evidence type="ECO:0000313" key="2">
    <source>
        <dbReference type="Proteomes" id="UP000466442"/>
    </source>
</evidence>
<name>A0A6A4JZN7_APOLU</name>
<reference evidence="1" key="1">
    <citation type="journal article" date="2021" name="Mol. Ecol. Resour.">
        <title>Apolygus lucorum genome provides insights into omnivorousness and mesophyll feeding.</title>
        <authorList>
            <person name="Liu Y."/>
            <person name="Liu H."/>
            <person name="Wang H."/>
            <person name="Huang T."/>
            <person name="Liu B."/>
            <person name="Yang B."/>
            <person name="Yin L."/>
            <person name="Li B."/>
            <person name="Zhang Y."/>
            <person name="Zhang S."/>
            <person name="Jiang F."/>
            <person name="Zhang X."/>
            <person name="Ren Y."/>
            <person name="Wang B."/>
            <person name="Wang S."/>
            <person name="Lu Y."/>
            <person name="Wu K."/>
            <person name="Fan W."/>
            <person name="Wang G."/>
        </authorList>
    </citation>
    <scope>NUCLEOTIDE SEQUENCE</scope>
    <source>
        <strain evidence="1">12Hb</strain>
    </source>
</reference>
<dbReference type="Proteomes" id="UP000466442">
    <property type="component" value="Unassembled WGS sequence"/>
</dbReference>
<protein>
    <submittedName>
        <fullName evidence="1">Uncharacterized protein</fullName>
    </submittedName>
</protein>
<dbReference type="OrthoDB" id="6753909at2759"/>
<dbReference type="AlphaFoldDB" id="A0A6A4JZN7"/>
<keyword evidence="2" id="KW-1185">Reference proteome</keyword>
<sequence length="95" mass="11060">MTEENEIGFEPIALDACCNLQKCINQIPNVMHENDPDKYRALRPTMLWLRDEGQLMKGISLKVRREALKEQITREYDENKEALLRIGMGFISTHP</sequence>
<dbReference type="EMBL" id="WIXP02000007">
    <property type="protein sequence ID" value="KAF6208208.1"/>
    <property type="molecule type" value="Genomic_DNA"/>
</dbReference>
<proteinExistence type="predicted"/>
<accession>A0A6A4JZN7</accession>
<evidence type="ECO:0000313" key="1">
    <source>
        <dbReference type="EMBL" id="KAF6208208.1"/>
    </source>
</evidence>
<comment type="caution">
    <text evidence="1">The sequence shown here is derived from an EMBL/GenBank/DDBJ whole genome shotgun (WGS) entry which is preliminary data.</text>
</comment>
<gene>
    <name evidence="1" type="ORF">GE061_016660</name>
</gene>